<dbReference type="GO" id="GO:0007059">
    <property type="term" value="P:chromosome segregation"/>
    <property type="evidence" value="ECO:0007669"/>
    <property type="project" value="UniProtKB-KW"/>
</dbReference>
<keyword evidence="4" id="KW-0159">Chromosome partition</keyword>
<dbReference type="InterPro" id="IPR010998">
    <property type="entry name" value="Integrase_recombinase_N"/>
</dbReference>
<dbReference type="CDD" id="cd00397">
    <property type="entry name" value="DNA_BRE_C"/>
    <property type="match status" value="1"/>
</dbReference>
<protein>
    <submittedName>
        <fullName evidence="12">Integrase</fullName>
    </submittedName>
</protein>
<evidence type="ECO:0000256" key="9">
    <source>
        <dbReference type="PROSITE-ProRule" id="PRU01248"/>
    </source>
</evidence>
<feature type="domain" description="Core-binding (CB)" evidence="11">
    <location>
        <begin position="41"/>
        <end position="172"/>
    </location>
</feature>
<keyword evidence="7" id="KW-0233">DNA recombination</keyword>
<dbReference type="Gene3D" id="1.10.443.10">
    <property type="entry name" value="Intergrase catalytic core"/>
    <property type="match status" value="1"/>
</dbReference>
<dbReference type="InterPro" id="IPR002104">
    <property type="entry name" value="Integrase_catalytic"/>
</dbReference>
<organism evidence="12">
    <name type="scientific">Coxiella burnetii</name>
    <dbReference type="NCBI Taxonomy" id="777"/>
    <lineage>
        <taxon>Bacteria</taxon>
        <taxon>Pseudomonadati</taxon>
        <taxon>Pseudomonadota</taxon>
        <taxon>Gammaproteobacteria</taxon>
        <taxon>Legionellales</taxon>
        <taxon>Coxiellaceae</taxon>
        <taxon>Coxiella</taxon>
    </lineage>
</organism>
<accession>A0A2I4SMQ6</accession>
<evidence type="ECO:0000259" key="10">
    <source>
        <dbReference type="PROSITE" id="PS51898"/>
    </source>
</evidence>
<dbReference type="AlphaFoldDB" id="A0A2I4SMQ6"/>
<dbReference type="InterPro" id="IPR050090">
    <property type="entry name" value="Tyrosine_recombinase_XerCD"/>
</dbReference>
<dbReference type="PANTHER" id="PTHR30349:SF77">
    <property type="entry name" value="TYROSINE RECOMBINASE XERC"/>
    <property type="match status" value="1"/>
</dbReference>
<reference evidence="12" key="1">
    <citation type="journal article" date="2017" name="Front. Microbiol.">
        <title>Genome Plasticity and Polymorphisms in Critical Genes Correlate with Increased Virulence of Dutch Outbreak-Related Coxiella burnetii Strains.</title>
        <authorList>
            <person name="Kuley R."/>
            <person name="Kuijt E."/>
            <person name="Smits M.A."/>
            <person name="Roest H.I.J."/>
            <person name="Smith H.E."/>
            <person name="Bossers A."/>
        </authorList>
    </citation>
    <scope>NUCLEOTIDE SEQUENCE</scope>
    <source>
        <strain evidence="12">Schperling</strain>
        <plasmid evidence="12">unnamed</plasmid>
    </source>
</reference>
<dbReference type="GO" id="GO:0005737">
    <property type="term" value="C:cytoplasm"/>
    <property type="evidence" value="ECO:0007669"/>
    <property type="project" value="UniProtKB-SubCell"/>
</dbReference>
<evidence type="ECO:0000256" key="4">
    <source>
        <dbReference type="ARBA" id="ARBA00022829"/>
    </source>
</evidence>
<keyword evidence="8" id="KW-0131">Cell cycle</keyword>
<comment type="subcellular location">
    <subcellularLocation>
        <location evidence="1">Cytoplasm</location>
    </subcellularLocation>
</comment>
<evidence type="ECO:0000259" key="11">
    <source>
        <dbReference type="PROSITE" id="PS51900"/>
    </source>
</evidence>
<dbReference type="RefSeq" id="WP_011996334.1">
    <property type="nucleotide sequence ID" value="NC_002131.1"/>
</dbReference>
<dbReference type="InterPro" id="IPR011010">
    <property type="entry name" value="DNA_brk_join_enz"/>
</dbReference>
<keyword evidence="2" id="KW-0963">Cytoplasm</keyword>
<dbReference type="Pfam" id="PF00589">
    <property type="entry name" value="Phage_integrase"/>
    <property type="match status" value="1"/>
</dbReference>
<evidence type="ECO:0000256" key="5">
    <source>
        <dbReference type="ARBA" id="ARBA00022908"/>
    </source>
</evidence>
<keyword evidence="3" id="KW-0132">Cell division</keyword>
<evidence type="ECO:0000256" key="8">
    <source>
        <dbReference type="ARBA" id="ARBA00023306"/>
    </source>
</evidence>
<dbReference type="GO" id="GO:0051301">
    <property type="term" value="P:cell division"/>
    <property type="evidence" value="ECO:0007669"/>
    <property type="project" value="UniProtKB-KW"/>
</dbReference>
<dbReference type="InterPro" id="IPR013762">
    <property type="entry name" value="Integrase-like_cat_sf"/>
</dbReference>
<geneLocation type="plasmid" evidence="12">
    <name>unnamed</name>
</geneLocation>
<evidence type="ECO:0000313" key="12">
    <source>
        <dbReference type="EMBL" id="ASY91629.1"/>
    </source>
</evidence>
<evidence type="ECO:0000256" key="7">
    <source>
        <dbReference type="ARBA" id="ARBA00023172"/>
    </source>
</evidence>
<dbReference type="SUPFAM" id="SSF56349">
    <property type="entry name" value="DNA breaking-rejoining enzymes"/>
    <property type="match status" value="1"/>
</dbReference>
<dbReference type="InterPro" id="IPR044068">
    <property type="entry name" value="CB"/>
</dbReference>
<dbReference type="GO" id="GO:0006310">
    <property type="term" value="P:DNA recombination"/>
    <property type="evidence" value="ECO:0007669"/>
    <property type="project" value="UniProtKB-KW"/>
</dbReference>
<dbReference type="PROSITE" id="PS51898">
    <property type="entry name" value="TYR_RECOMBINASE"/>
    <property type="match status" value="1"/>
</dbReference>
<dbReference type="PANTHER" id="PTHR30349">
    <property type="entry name" value="PHAGE INTEGRASE-RELATED"/>
    <property type="match status" value="1"/>
</dbReference>
<dbReference type="PROSITE" id="PS51900">
    <property type="entry name" value="CB"/>
    <property type="match status" value="1"/>
</dbReference>
<keyword evidence="5" id="KW-0229">DNA integration</keyword>
<dbReference type="Gene3D" id="1.10.150.130">
    <property type="match status" value="1"/>
</dbReference>
<keyword evidence="6 9" id="KW-0238">DNA-binding</keyword>
<sequence>MHEINELMEPLMKTVPLALFDSIENITAGNDYSYLKGIYDLDDIKIATKFLKSYKGSQGTFNSYRREIERLIHWCALITNKSLKALKRDDIENFIYFCKKPPKTWIGETKPPRFIIKDGVRIPNPKWRPFIVKLSKIERRKGMDLDKNNFELSHGSLRESFAILSSFFNYLLQEEYVDVNPVALIRQKSQFIRKTQGQPKIRRLSELQWQYVIKSAKSLAEQDPDIYERTLFIMSALYSMYLRISELAATERWEPRMNHFHRDGDGSWWFITVGKGNKERQIAVSNAMLKALKRWRKHLGLTSLPSPADQSPLLPKNKGRGPIKSTNYIRNIVQYCFNRAIDQLDQDGFSEEAEALNEATVHWLRHTGISDDVKIRPREHVRDDAGHSSSAITDRYIDIELRERHQSARKKTISDED</sequence>
<evidence type="ECO:0000256" key="1">
    <source>
        <dbReference type="ARBA" id="ARBA00004496"/>
    </source>
</evidence>
<evidence type="ECO:0000256" key="2">
    <source>
        <dbReference type="ARBA" id="ARBA00022490"/>
    </source>
</evidence>
<keyword evidence="12" id="KW-0614">Plasmid</keyword>
<dbReference type="GO" id="GO:0015074">
    <property type="term" value="P:DNA integration"/>
    <property type="evidence" value="ECO:0007669"/>
    <property type="project" value="UniProtKB-KW"/>
</dbReference>
<dbReference type="GO" id="GO:0003677">
    <property type="term" value="F:DNA binding"/>
    <property type="evidence" value="ECO:0007669"/>
    <property type="project" value="UniProtKB-UniRule"/>
</dbReference>
<proteinExistence type="predicted"/>
<name>A0A2I4SMQ6_COXBE</name>
<feature type="domain" description="Tyr recombinase" evidence="10">
    <location>
        <begin position="199"/>
        <end position="411"/>
    </location>
</feature>
<evidence type="ECO:0000256" key="6">
    <source>
        <dbReference type="ARBA" id="ARBA00023125"/>
    </source>
</evidence>
<dbReference type="EMBL" id="KY271744">
    <property type="protein sequence ID" value="ASY91629.1"/>
    <property type="molecule type" value="Genomic_DNA"/>
</dbReference>
<evidence type="ECO:0000256" key="3">
    <source>
        <dbReference type="ARBA" id="ARBA00022618"/>
    </source>
</evidence>